<dbReference type="AlphaFoldDB" id="A0A699KV87"/>
<evidence type="ECO:0000313" key="1">
    <source>
        <dbReference type="EMBL" id="GFB07352.1"/>
    </source>
</evidence>
<proteinExistence type="predicted"/>
<organism evidence="1">
    <name type="scientific">Tanacetum cinerariifolium</name>
    <name type="common">Dalmatian daisy</name>
    <name type="synonym">Chrysanthemum cinerariifolium</name>
    <dbReference type="NCBI Taxonomy" id="118510"/>
    <lineage>
        <taxon>Eukaryota</taxon>
        <taxon>Viridiplantae</taxon>
        <taxon>Streptophyta</taxon>
        <taxon>Embryophyta</taxon>
        <taxon>Tracheophyta</taxon>
        <taxon>Spermatophyta</taxon>
        <taxon>Magnoliopsida</taxon>
        <taxon>eudicotyledons</taxon>
        <taxon>Gunneridae</taxon>
        <taxon>Pentapetalae</taxon>
        <taxon>asterids</taxon>
        <taxon>campanulids</taxon>
        <taxon>Asterales</taxon>
        <taxon>Asteraceae</taxon>
        <taxon>Asteroideae</taxon>
        <taxon>Anthemideae</taxon>
        <taxon>Anthemidinae</taxon>
        <taxon>Tanacetum</taxon>
    </lineage>
</organism>
<protein>
    <submittedName>
        <fullName evidence="1">Uncharacterized protein</fullName>
    </submittedName>
</protein>
<dbReference type="EMBL" id="BKCJ010546302">
    <property type="protein sequence ID" value="GFB07352.1"/>
    <property type="molecule type" value="Genomic_DNA"/>
</dbReference>
<name>A0A699KV87_TANCI</name>
<gene>
    <name evidence="1" type="ORF">Tci_679323</name>
</gene>
<comment type="caution">
    <text evidence="1">The sequence shown here is derived from an EMBL/GenBank/DDBJ whole genome shotgun (WGS) entry which is preliminary data.</text>
</comment>
<reference evidence="1" key="1">
    <citation type="journal article" date="2019" name="Sci. Rep.">
        <title>Draft genome of Tanacetum cinerariifolium, the natural source of mosquito coil.</title>
        <authorList>
            <person name="Yamashiro T."/>
            <person name="Shiraishi A."/>
            <person name="Satake H."/>
            <person name="Nakayama K."/>
        </authorList>
    </citation>
    <scope>NUCLEOTIDE SEQUENCE</scope>
</reference>
<sequence length="85" mass="9919">MNRGSILHEDLTYAMLYEMVMKKFNLEAIYPLNLSTKVSSIDDNFEITADHEVRFFVECASEDELEPLKLPVLKLTETYRAMVQE</sequence>
<accession>A0A699KV87</accession>
<feature type="non-terminal residue" evidence="1">
    <location>
        <position position="85"/>
    </location>
</feature>